<evidence type="ECO:0000259" key="5">
    <source>
        <dbReference type="Pfam" id="PF03088"/>
    </source>
</evidence>
<keyword evidence="2" id="KW-0597">Phosphoprotein</keyword>
<evidence type="ECO:0000256" key="2">
    <source>
        <dbReference type="ARBA" id="ARBA00022553"/>
    </source>
</evidence>
<sequence length="337" mass="36306">MARPRIDPVVWQPDRAPHRARQGSGGRPMPPVRLRTLSGQGPEDVAVDSRGRVYTGLADGRIVLVTDDHTETVAETGGRPLGVEVQRDGRLVVCDAVRGLLRVDPITGRLETLVAAGTPVDGAPLRLCNNAAVATDGTIFFSDSSQRFTLAHWKADLLEHSGTGRLLRRDPDGRTGVVRDGLHFANGVALAADESFVVVAETGAYRLIRIWLAGPRAGGVDRLADNLPGFPDNLSRGTDGLLWIALGSPRNTLLDLLSPRHPALRRAVWALPERLQPKPADTAWVQALDVDGRLVHDLQTRVPGFSMVTGVREHRGRVWLGSLHGTAVATFDVPAAD</sequence>
<dbReference type="PANTHER" id="PTHR10426">
    <property type="entry name" value="STRICTOSIDINE SYNTHASE-RELATED"/>
    <property type="match status" value="1"/>
</dbReference>
<dbReference type="Gene3D" id="2.120.10.30">
    <property type="entry name" value="TolB, C-terminal domain"/>
    <property type="match status" value="1"/>
</dbReference>
<dbReference type="Pfam" id="PF03088">
    <property type="entry name" value="Str_synth"/>
    <property type="match status" value="1"/>
</dbReference>
<comment type="similarity">
    <text evidence="1">Belongs to the strictosidine synthase family.</text>
</comment>
<gene>
    <name evidence="6" type="ORF">V1633_31890</name>
</gene>
<feature type="region of interest" description="Disordered" evidence="4">
    <location>
        <begin position="1"/>
        <end position="30"/>
    </location>
</feature>
<dbReference type="RefSeq" id="WP_331218029.1">
    <property type="nucleotide sequence ID" value="NZ_JAZGQK010000034.1"/>
</dbReference>
<dbReference type="SUPFAM" id="SSF63829">
    <property type="entry name" value="Calcium-dependent phosphotriesterase"/>
    <property type="match status" value="1"/>
</dbReference>
<evidence type="ECO:0000256" key="1">
    <source>
        <dbReference type="ARBA" id="ARBA00009191"/>
    </source>
</evidence>
<comment type="caution">
    <text evidence="6">The sequence shown here is derived from an EMBL/GenBank/DDBJ whole genome shotgun (WGS) entry which is preliminary data.</text>
</comment>
<dbReference type="InterPro" id="IPR011042">
    <property type="entry name" value="6-blade_b-propeller_TolB-like"/>
</dbReference>
<keyword evidence="3" id="KW-0325">Glycoprotein</keyword>
<name>A0ABU7S3J0_9ACTN</name>
<dbReference type="Proteomes" id="UP001332243">
    <property type="component" value="Unassembled WGS sequence"/>
</dbReference>
<evidence type="ECO:0000313" key="7">
    <source>
        <dbReference type="Proteomes" id="UP001332243"/>
    </source>
</evidence>
<evidence type="ECO:0000256" key="3">
    <source>
        <dbReference type="ARBA" id="ARBA00023180"/>
    </source>
</evidence>
<protein>
    <submittedName>
        <fullName evidence="6">SMP-30/gluconolactonase/LRE family protein</fullName>
    </submittedName>
</protein>
<dbReference type="Pfam" id="PF20067">
    <property type="entry name" value="SSL_N"/>
    <property type="match status" value="1"/>
</dbReference>
<accession>A0ABU7S3J0</accession>
<reference evidence="6 7" key="1">
    <citation type="submission" date="2024-01" db="EMBL/GenBank/DDBJ databases">
        <title>Genome insights into Plantactinospora sonchi sp. nov.</title>
        <authorList>
            <person name="Wang L."/>
        </authorList>
    </citation>
    <scope>NUCLEOTIDE SEQUENCE [LARGE SCALE GENOMIC DNA]</scope>
    <source>
        <strain evidence="6 7">NEAU-QY2</strain>
    </source>
</reference>
<keyword evidence="7" id="KW-1185">Reference proteome</keyword>
<dbReference type="PANTHER" id="PTHR10426:SF88">
    <property type="entry name" value="ADIPOCYTE PLASMA MEMBRANE-ASSOCIATED PROTEIN HEMOMUCIN-RELATED"/>
    <property type="match status" value="1"/>
</dbReference>
<evidence type="ECO:0000313" key="6">
    <source>
        <dbReference type="EMBL" id="MEE6263091.1"/>
    </source>
</evidence>
<organism evidence="6 7">
    <name type="scientific">Plantactinospora sonchi</name>
    <dbReference type="NCBI Taxonomy" id="1544735"/>
    <lineage>
        <taxon>Bacteria</taxon>
        <taxon>Bacillati</taxon>
        <taxon>Actinomycetota</taxon>
        <taxon>Actinomycetes</taxon>
        <taxon>Micromonosporales</taxon>
        <taxon>Micromonosporaceae</taxon>
        <taxon>Plantactinospora</taxon>
    </lineage>
</organism>
<dbReference type="InterPro" id="IPR018119">
    <property type="entry name" value="Strictosidine_synth_cons-reg"/>
</dbReference>
<proteinExistence type="inferred from homology"/>
<feature type="domain" description="Strictosidine synthase conserved region" evidence="5">
    <location>
        <begin position="133"/>
        <end position="214"/>
    </location>
</feature>
<dbReference type="EMBL" id="JAZGQK010000034">
    <property type="protein sequence ID" value="MEE6263091.1"/>
    <property type="molecule type" value="Genomic_DNA"/>
</dbReference>
<evidence type="ECO:0000256" key="4">
    <source>
        <dbReference type="SAM" id="MobiDB-lite"/>
    </source>
</evidence>